<evidence type="ECO:0000313" key="2">
    <source>
        <dbReference type="EMBL" id="PIA93860.1"/>
    </source>
</evidence>
<dbReference type="GO" id="GO:0005737">
    <property type="term" value="C:cytoplasm"/>
    <property type="evidence" value="ECO:0007669"/>
    <property type="project" value="TreeGrafter"/>
</dbReference>
<protein>
    <recommendedName>
        <fullName evidence="1">FAD dependent oxidoreductase domain-containing protein</fullName>
    </recommendedName>
</protein>
<dbReference type="Gene3D" id="3.30.9.10">
    <property type="entry name" value="D-Amino Acid Oxidase, subunit A, domain 2"/>
    <property type="match status" value="1"/>
</dbReference>
<dbReference type="Proteomes" id="UP000230605">
    <property type="component" value="Chromosome 4"/>
</dbReference>
<reference evidence="2 3" key="1">
    <citation type="submission" date="2015-10" db="EMBL/GenBank/DDBJ databases">
        <title>The cercosporin biosynthetic gene cluster was horizontally transferred to several fungal lineages and shown to be expanded in Cercospora beticola based on microsynteny with recipient genomes.</title>
        <authorList>
            <person name="De Jonge R."/>
            <person name="Ebert M.K."/>
            <person name="Suttle J.C."/>
            <person name="Jurick Ii W.M."/>
            <person name="Secor G.A."/>
            <person name="Thomma B.P."/>
            <person name="Van De Peer Y."/>
            <person name="Bolton M.D."/>
        </authorList>
    </citation>
    <scope>NUCLEOTIDE SEQUENCE [LARGE SCALE GENOMIC DNA]</scope>
    <source>
        <strain evidence="2 3">09-40</strain>
    </source>
</reference>
<evidence type="ECO:0000259" key="1">
    <source>
        <dbReference type="Pfam" id="PF01266"/>
    </source>
</evidence>
<name>A0A2G5HMU2_CERBT</name>
<dbReference type="Gene3D" id="3.50.50.60">
    <property type="entry name" value="FAD/NAD(P)-binding domain"/>
    <property type="match status" value="1"/>
</dbReference>
<dbReference type="EMBL" id="LKMD01000105">
    <property type="protein sequence ID" value="PIA93860.1"/>
    <property type="molecule type" value="Genomic_DNA"/>
</dbReference>
<dbReference type="AlphaFoldDB" id="A0A2G5HMU2"/>
<dbReference type="SUPFAM" id="SSF51905">
    <property type="entry name" value="FAD/NAD(P)-binding domain"/>
    <property type="match status" value="1"/>
</dbReference>
<dbReference type="OrthoDB" id="429143at2759"/>
<organism evidence="2 3">
    <name type="scientific">Cercospora beticola</name>
    <name type="common">Sugarbeet leaf spot fungus</name>
    <dbReference type="NCBI Taxonomy" id="122368"/>
    <lineage>
        <taxon>Eukaryota</taxon>
        <taxon>Fungi</taxon>
        <taxon>Dikarya</taxon>
        <taxon>Ascomycota</taxon>
        <taxon>Pezizomycotina</taxon>
        <taxon>Dothideomycetes</taxon>
        <taxon>Dothideomycetidae</taxon>
        <taxon>Mycosphaerellales</taxon>
        <taxon>Mycosphaerellaceae</taxon>
        <taxon>Cercospora</taxon>
    </lineage>
</organism>
<dbReference type="PANTHER" id="PTHR13847">
    <property type="entry name" value="SARCOSINE DEHYDROGENASE-RELATED"/>
    <property type="match status" value="1"/>
</dbReference>
<dbReference type="PANTHER" id="PTHR13847:SF260">
    <property type="entry name" value="FAD DEPENDENT OXIDOREDUCTASE DOMAIN-CONTAINING PROTEIN"/>
    <property type="match status" value="1"/>
</dbReference>
<dbReference type="InterPro" id="IPR006076">
    <property type="entry name" value="FAD-dep_OxRdtase"/>
</dbReference>
<accession>A0A2G5HMU2</accession>
<sequence length="520" mass="56835">MWMRDQWALQHIVSQNSVTILKHFLSQVDMAPHATDSPEPASLDIPERLKSTKESTHQQGYRSLPLPNPCLSYWHRTTRAFKYLNANEHVPVPQSAKYVIIGSGLSGSLTAWSLVVDHGVPATDVLILEAREAVSGASGRNAGHVRPDAFRGFAAYSRIHGPEQAKKIIESEKLVFERLDAFVREHNVPCDFNSTTTFDVCLTPEFVEYQKESFAAYKAAGGDVSHVQYFEGDEAKAKTRVAGAIAAYEWPAGSSHPAKLGQWLLEQLVEKGIGLWTHCPVTEVSKHQTSGPSTQAMWDVITARGTVASQIFVHCTNAYAAHLLPELSAFVTPNRAQAHSIVPGAELSGSNANTNTMSLRYGLKHFFSFIQRAVDGTVVFGVSRENPTWSEATKSSIASFDDTEYTAEIAGSSAEAYRKLFVTARPDSARHGEGVDHSWTGIIAMTPDSVPMVGAVEGKEGQFILAGHNGHGMARIWMCAPGLAKIILGKLWSATALPECFQYSKSRLARAASQNVRSVW</sequence>
<proteinExistence type="predicted"/>
<dbReference type="InterPro" id="IPR036188">
    <property type="entry name" value="FAD/NAD-bd_sf"/>
</dbReference>
<feature type="domain" description="FAD dependent oxidoreductase" evidence="1">
    <location>
        <begin position="98"/>
        <end position="481"/>
    </location>
</feature>
<evidence type="ECO:0000313" key="3">
    <source>
        <dbReference type="Proteomes" id="UP000230605"/>
    </source>
</evidence>
<gene>
    <name evidence="2" type="ORF">CB0940_04318</name>
</gene>
<dbReference type="Pfam" id="PF01266">
    <property type="entry name" value="DAO"/>
    <property type="match status" value="1"/>
</dbReference>
<comment type="caution">
    <text evidence="2">The sequence shown here is derived from an EMBL/GenBank/DDBJ whole genome shotgun (WGS) entry which is preliminary data.</text>
</comment>